<sequence>MQKKQLIVVGLVLAQFAFYGCKKATEVTSPELLPGQKNQTSISSGSLVVESLTGPITSTEISAFKTYMADVSTPSNNDQNTWVFGNPGKAIEACGLMYEATFDINILNRMIFYCDEALSGRNDLASVGDGGQRTLWTGNIEPVWPSSGTGVSPAQAGVEQGQVLAHLAYCAKLILQNPAIWTTTVSIGDPYSYGTNYKARALKYISESDYVIDNWIIPNFVRVSDKKLYFPGSPNTYKPNGAAPWNQMFMVTNGLIRLVQCHVILSDAATRVTNYDSIVQSNIDWFKANLTSNTSVTGSACWNWNYELTGGTEDTNHAAYDAEGMWIAYNSGRYSMSLNDIKYMANTYFDLVLKTITGGIYAGRVDGTTGTGNASGDGYVRGEYYYLGDVRKDKYFIAANINISKGLVANSPAVASRILWLKNRRYQAGDGDVKLYQNCSYTGWNANFEIGNFNMAALVAAGGLNDANSALRVPPGLKVTLYKDNNYLGSNVAFTADDSCLSDNAIDDVTSSLKVELIP</sequence>
<name>R9GNX5_9SPHI</name>
<dbReference type="STRING" id="1150600.ADIARSV_3250"/>
<dbReference type="PROSITE" id="PS51257">
    <property type="entry name" value="PROKAR_LIPOPROTEIN"/>
    <property type="match status" value="1"/>
</dbReference>
<evidence type="ECO:0000313" key="1">
    <source>
        <dbReference type="EMBL" id="EOR93537.1"/>
    </source>
</evidence>
<organism evidence="1 2">
    <name type="scientific">Arcticibacter svalbardensis MN12-7</name>
    <dbReference type="NCBI Taxonomy" id="1150600"/>
    <lineage>
        <taxon>Bacteria</taxon>
        <taxon>Pseudomonadati</taxon>
        <taxon>Bacteroidota</taxon>
        <taxon>Sphingobacteriia</taxon>
        <taxon>Sphingobacteriales</taxon>
        <taxon>Sphingobacteriaceae</taxon>
        <taxon>Arcticibacter</taxon>
    </lineage>
</organism>
<evidence type="ECO:0000313" key="2">
    <source>
        <dbReference type="Proteomes" id="UP000014174"/>
    </source>
</evidence>
<accession>R9GNX5</accession>
<dbReference type="Proteomes" id="UP000014174">
    <property type="component" value="Unassembled WGS sequence"/>
</dbReference>
<dbReference type="Gene3D" id="2.60.20.10">
    <property type="entry name" value="Crystallins"/>
    <property type="match status" value="1"/>
</dbReference>
<reference evidence="1 2" key="1">
    <citation type="journal article" date="2013" name="Genome Announc.">
        <title>Draft Genome Sequence of Arcticibacter svalbardensis Strain MN12-7T, a Member of the Family Sphingobacteriaceae Isolated from an Arctic Soil Sample.</title>
        <authorList>
            <person name="Shivaji S."/>
            <person name="Ara S."/>
            <person name="Prasad S."/>
            <person name="Manasa B.P."/>
            <person name="Begum Z."/>
            <person name="Singh A."/>
            <person name="Kumar Pinnaka A."/>
        </authorList>
    </citation>
    <scope>NUCLEOTIDE SEQUENCE [LARGE SCALE GENOMIC DNA]</scope>
    <source>
        <strain evidence="1 2">MN12-7</strain>
    </source>
</reference>
<gene>
    <name evidence="1" type="ORF">ADIARSV_3250</name>
</gene>
<dbReference type="eggNOG" id="COG5498">
    <property type="taxonomic scope" value="Bacteria"/>
</dbReference>
<keyword evidence="2" id="KW-1185">Reference proteome</keyword>
<dbReference type="SUPFAM" id="SSF49695">
    <property type="entry name" value="gamma-Crystallin-like"/>
    <property type="match status" value="1"/>
</dbReference>
<dbReference type="AlphaFoldDB" id="R9GNX5"/>
<dbReference type="EMBL" id="AQPN01000110">
    <property type="protein sequence ID" value="EOR93537.1"/>
    <property type="molecule type" value="Genomic_DNA"/>
</dbReference>
<comment type="caution">
    <text evidence="1">The sequence shown here is derived from an EMBL/GenBank/DDBJ whole genome shotgun (WGS) entry which is preliminary data.</text>
</comment>
<protein>
    <submittedName>
        <fullName evidence="1">Alpha-1,2-mannosidase, putative</fullName>
    </submittedName>
</protein>
<dbReference type="InterPro" id="IPR011024">
    <property type="entry name" value="G_crystallin-like"/>
</dbReference>
<proteinExistence type="predicted"/>
<dbReference type="RefSeq" id="WP_016196479.1">
    <property type="nucleotide sequence ID" value="NZ_AQPN01000110.1"/>
</dbReference>